<dbReference type="Gene3D" id="3.40.50.150">
    <property type="entry name" value="Vaccinia Virus protein VP39"/>
    <property type="match status" value="1"/>
</dbReference>
<keyword evidence="3 4" id="KW-0949">S-adenosyl-L-methionine</keyword>
<dbReference type="HAMAP" id="MF_02125">
    <property type="entry name" value="L3_methyltr_PrmB"/>
    <property type="match status" value="1"/>
</dbReference>
<dbReference type="EMBL" id="JBHRTI010000003">
    <property type="protein sequence ID" value="MFC3146851.1"/>
    <property type="molecule type" value="Genomic_DNA"/>
</dbReference>
<proteinExistence type="inferred from homology"/>
<comment type="caution">
    <text evidence="6">The sequence shown here is derived from an EMBL/GenBank/DDBJ whole genome shotgun (WGS) entry which is preliminary data.</text>
</comment>
<evidence type="ECO:0000256" key="1">
    <source>
        <dbReference type="ARBA" id="ARBA00022603"/>
    </source>
</evidence>
<reference evidence="7" key="1">
    <citation type="journal article" date="2019" name="Int. J. Syst. Evol. Microbiol.">
        <title>The Global Catalogue of Microorganisms (GCM) 10K type strain sequencing project: providing services to taxonomists for standard genome sequencing and annotation.</title>
        <authorList>
            <consortium name="The Broad Institute Genomics Platform"/>
            <consortium name="The Broad Institute Genome Sequencing Center for Infectious Disease"/>
            <person name="Wu L."/>
            <person name="Ma J."/>
        </authorList>
    </citation>
    <scope>NUCLEOTIDE SEQUENCE [LARGE SCALE GENOMIC DNA]</scope>
    <source>
        <strain evidence="7">KCTC 52168</strain>
    </source>
</reference>
<comment type="similarity">
    <text evidence="4">Belongs to the protein N5-glutamine methyltransferase family. PrmB subfamily.</text>
</comment>
<evidence type="ECO:0000313" key="6">
    <source>
        <dbReference type="EMBL" id="MFC3146851.1"/>
    </source>
</evidence>
<dbReference type="NCBIfam" id="TIGR00536">
    <property type="entry name" value="hemK_fam"/>
    <property type="match status" value="1"/>
</dbReference>
<dbReference type="InterPro" id="IPR002052">
    <property type="entry name" value="DNA_methylase_N6_adenine_CS"/>
</dbReference>
<gene>
    <name evidence="4 6" type="primary">prmB</name>
    <name evidence="6" type="ORF">ACFOEN_04250</name>
</gene>
<sequence>MTRAARETFQTIRDLIRFGVTTFNEAKVAYGHGTDNAYDEAVYLTLSTLSLPLDKLEPFLDARLTAAEINSLIQVFERRVANRLPAPYLTHEAWHLGYRFYVDERVIIPRSFIGELLAERLAPWVADPDAEINVLDLCTGSGAIAIQAAHAFPNARIDAIDLSMDALKVAARNVADYGLSERIRLIQSDLFSQLSRERYDLILSNPPYVNADSMQRLPPEFQHEPSMALAGGKDGMDLVRKILRGARTHLNRGGQLVLEIGHERRNFEAAFPEMAVTWLSTSAGDDAVLHIAQDRLP</sequence>
<dbReference type="Pfam" id="PF05175">
    <property type="entry name" value="MTS"/>
    <property type="match status" value="1"/>
</dbReference>
<dbReference type="RefSeq" id="WP_377301389.1">
    <property type="nucleotide sequence ID" value="NZ_CP180191.1"/>
</dbReference>
<organism evidence="6 7">
    <name type="scientific">Piscinibacterium candidicorallinum</name>
    <dbReference type="NCBI Taxonomy" id="1793872"/>
    <lineage>
        <taxon>Bacteria</taxon>
        <taxon>Pseudomonadati</taxon>
        <taxon>Pseudomonadota</taxon>
        <taxon>Betaproteobacteria</taxon>
        <taxon>Burkholderiales</taxon>
        <taxon>Piscinibacterium</taxon>
    </lineage>
</organism>
<dbReference type="PROSITE" id="PS00092">
    <property type="entry name" value="N6_MTASE"/>
    <property type="match status" value="1"/>
</dbReference>
<dbReference type="PANTHER" id="PTHR47806">
    <property type="entry name" value="50S RIBOSOMAL PROTEIN L3 GLUTAMINE METHYLTRANSFERASE"/>
    <property type="match status" value="1"/>
</dbReference>
<dbReference type="InterPro" id="IPR007848">
    <property type="entry name" value="Small_mtfrase_dom"/>
</dbReference>
<keyword evidence="6" id="KW-0687">Ribonucleoprotein</keyword>
<dbReference type="CDD" id="cd02440">
    <property type="entry name" value="AdoMet_MTases"/>
    <property type="match status" value="1"/>
</dbReference>
<dbReference type="GO" id="GO:0008168">
    <property type="term" value="F:methyltransferase activity"/>
    <property type="evidence" value="ECO:0007669"/>
    <property type="project" value="UniProtKB-KW"/>
</dbReference>
<evidence type="ECO:0000259" key="5">
    <source>
        <dbReference type="Pfam" id="PF05175"/>
    </source>
</evidence>
<dbReference type="NCBIfam" id="TIGR03533">
    <property type="entry name" value="L3_gln_methyl"/>
    <property type="match status" value="1"/>
</dbReference>
<evidence type="ECO:0000256" key="3">
    <source>
        <dbReference type="ARBA" id="ARBA00022691"/>
    </source>
</evidence>
<name>A0ABV7H2R7_9BURK</name>
<evidence type="ECO:0000313" key="7">
    <source>
        <dbReference type="Proteomes" id="UP001595556"/>
    </source>
</evidence>
<dbReference type="Proteomes" id="UP001595556">
    <property type="component" value="Unassembled WGS sequence"/>
</dbReference>
<dbReference type="InterPro" id="IPR017127">
    <property type="entry name" value="Ribosome_uL3_MTase"/>
</dbReference>
<keyword evidence="2 4" id="KW-0808">Transferase</keyword>
<protein>
    <recommendedName>
        <fullName evidence="4">Ribosomal protein uL3 glutamine methyltransferase</fullName>
        <shortName evidence="4">uL3 MTase</shortName>
        <ecNumber evidence="4">2.1.1.298</ecNumber>
    </recommendedName>
    <alternativeName>
        <fullName evidence="4">N5-glutamine methyltransferase PrmB</fullName>
    </alternativeName>
</protein>
<dbReference type="PANTHER" id="PTHR47806:SF1">
    <property type="entry name" value="RIBOSOMAL PROTEIN UL3 GLUTAMINE METHYLTRANSFERASE"/>
    <property type="match status" value="1"/>
</dbReference>
<dbReference type="InterPro" id="IPR004556">
    <property type="entry name" value="HemK-like"/>
</dbReference>
<comment type="function">
    <text evidence="4">Methylates ribosomal protein uL3 on a specific glutamine residue.</text>
</comment>
<feature type="domain" description="Methyltransferase small" evidence="5">
    <location>
        <begin position="130"/>
        <end position="212"/>
    </location>
</feature>
<accession>A0ABV7H2R7</accession>
<dbReference type="InterPro" id="IPR029063">
    <property type="entry name" value="SAM-dependent_MTases_sf"/>
</dbReference>
<keyword evidence="7" id="KW-1185">Reference proteome</keyword>
<dbReference type="EC" id="2.1.1.298" evidence="4"/>
<evidence type="ECO:0000256" key="4">
    <source>
        <dbReference type="HAMAP-Rule" id="MF_02125"/>
    </source>
</evidence>
<dbReference type="SUPFAM" id="SSF53335">
    <property type="entry name" value="S-adenosyl-L-methionine-dependent methyltransferases"/>
    <property type="match status" value="1"/>
</dbReference>
<evidence type="ECO:0000256" key="2">
    <source>
        <dbReference type="ARBA" id="ARBA00022679"/>
    </source>
</evidence>
<keyword evidence="6" id="KW-0689">Ribosomal protein</keyword>
<dbReference type="GO" id="GO:0032259">
    <property type="term" value="P:methylation"/>
    <property type="evidence" value="ECO:0007669"/>
    <property type="project" value="UniProtKB-KW"/>
</dbReference>
<dbReference type="GO" id="GO:0005840">
    <property type="term" value="C:ribosome"/>
    <property type="evidence" value="ECO:0007669"/>
    <property type="project" value="UniProtKB-KW"/>
</dbReference>
<keyword evidence="1 4" id="KW-0489">Methyltransferase</keyword>
<comment type="catalytic activity">
    <reaction evidence="4">
        <text>L-glutaminyl-[ribosomal protein uL3] + S-adenosyl-L-methionine = N(5)-methyl-L-glutaminyl-[ribosomal protein uL3] + S-adenosyl-L-homocysteine + H(+)</text>
        <dbReference type="Rhea" id="RHEA:45020"/>
        <dbReference type="Rhea" id="RHEA-COMP:11063"/>
        <dbReference type="Rhea" id="RHEA-COMP:11064"/>
        <dbReference type="ChEBI" id="CHEBI:15378"/>
        <dbReference type="ChEBI" id="CHEBI:30011"/>
        <dbReference type="ChEBI" id="CHEBI:57856"/>
        <dbReference type="ChEBI" id="CHEBI:59789"/>
        <dbReference type="ChEBI" id="CHEBI:61891"/>
        <dbReference type="EC" id="2.1.1.298"/>
    </reaction>
</comment>
<dbReference type="PIRSF" id="PIRSF037167">
    <property type="entry name" value="Mtase_YfcB_prd"/>
    <property type="match status" value="1"/>
</dbReference>